<sequence length="78" mass="8785">MDGDLSTPQIGSQTVATLVKFVVLIVVVAAVIYVVRTLRPKLHEYRMRRWEEAGLLPHQVDPYAPRDDEPDDPEGTGR</sequence>
<evidence type="ECO:0000313" key="4">
    <source>
        <dbReference type="Proteomes" id="UP000559182"/>
    </source>
</evidence>
<feature type="transmembrane region" description="Helical" evidence="2">
    <location>
        <begin position="15"/>
        <end position="38"/>
    </location>
</feature>
<organism evidence="3 4">
    <name type="scientific">Flexivirga oryzae</name>
    <dbReference type="NCBI Taxonomy" id="1794944"/>
    <lineage>
        <taxon>Bacteria</taxon>
        <taxon>Bacillati</taxon>
        <taxon>Actinomycetota</taxon>
        <taxon>Actinomycetes</taxon>
        <taxon>Micrococcales</taxon>
        <taxon>Dermacoccaceae</taxon>
        <taxon>Flexivirga</taxon>
    </lineage>
</organism>
<keyword evidence="4" id="KW-1185">Reference proteome</keyword>
<feature type="region of interest" description="Disordered" evidence="1">
    <location>
        <begin position="58"/>
        <end position="78"/>
    </location>
</feature>
<keyword evidence="2" id="KW-1133">Transmembrane helix</keyword>
<dbReference type="RefSeq" id="WP_183320668.1">
    <property type="nucleotide sequence ID" value="NZ_JACHVQ010000001.1"/>
</dbReference>
<proteinExistence type="predicted"/>
<accession>A0A839N6Y5</accession>
<dbReference type="AlphaFoldDB" id="A0A839N6Y5"/>
<feature type="compositionally biased region" description="Acidic residues" evidence="1">
    <location>
        <begin position="68"/>
        <end position="78"/>
    </location>
</feature>
<name>A0A839N6Y5_9MICO</name>
<reference evidence="3 4" key="1">
    <citation type="submission" date="2020-08" db="EMBL/GenBank/DDBJ databases">
        <title>Sequencing the genomes of 1000 actinobacteria strains.</title>
        <authorList>
            <person name="Klenk H.-P."/>
        </authorList>
    </citation>
    <scope>NUCLEOTIDE SEQUENCE [LARGE SCALE GENOMIC DNA]</scope>
    <source>
        <strain evidence="3 4">DSM 105369</strain>
    </source>
</reference>
<dbReference type="EMBL" id="JACHVQ010000001">
    <property type="protein sequence ID" value="MBB2892519.1"/>
    <property type="molecule type" value="Genomic_DNA"/>
</dbReference>
<comment type="caution">
    <text evidence="3">The sequence shown here is derived from an EMBL/GenBank/DDBJ whole genome shotgun (WGS) entry which is preliminary data.</text>
</comment>
<evidence type="ECO:0000256" key="2">
    <source>
        <dbReference type="SAM" id="Phobius"/>
    </source>
</evidence>
<keyword evidence="2" id="KW-0812">Transmembrane</keyword>
<evidence type="ECO:0000313" key="3">
    <source>
        <dbReference type="EMBL" id="MBB2892519.1"/>
    </source>
</evidence>
<protein>
    <submittedName>
        <fullName evidence="3">Uncharacterized protein</fullName>
    </submittedName>
</protein>
<gene>
    <name evidence="3" type="ORF">FHU39_002503</name>
</gene>
<keyword evidence="2" id="KW-0472">Membrane</keyword>
<dbReference type="Proteomes" id="UP000559182">
    <property type="component" value="Unassembled WGS sequence"/>
</dbReference>
<evidence type="ECO:0000256" key="1">
    <source>
        <dbReference type="SAM" id="MobiDB-lite"/>
    </source>
</evidence>